<sequence>MADSAAARPLRPGLERLAGGVVDRMIPRRASGNRLQAACLAGGVSLRGTGLHPGLMVEQVLLRLAGVLDEVREVRFLEVGDLSATARRHVGWPGEPGIRHAGAPRRPAW</sequence>
<accession>A0A7X6R2D6</accession>
<comment type="caution">
    <text evidence="1">The sequence shown here is derived from an EMBL/GenBank/DDBJ whole genome shotgun (WGS) entry which is preliminary data.</text>
</comment>
<dbReference type="Proteomes" id="UP000540698">
    <property type="component" value="Unassembled WGS sequence"/>
</dbReference>
<gene>
    <name evidence="1" type="ORF">HGB38_08285</name>
</gene>
<evidence type="ECO:0000313" key="1">
    <source>
        <dbReference type="EMBL" id="NKY26213.1"/>
    </source>
</evidence>
<evidence type="ECO:0000313" key="2">
    <source>
        <dbReference type="Proteomes" id="UP000540698"/>
    </source>
</evidence>
<reference evidence="1 2" key="1">
    <citation type="submission" date="2020-04" db="EMBL/GenBank/DDBJ databases">
        <title>MicrobeNet Type strains.</title>
        <authorList>
            <person name="Nicholson A.C."/>
        </authorList>
    </citation>
    <scope>NUCLEOTIDE SEQUENCE [LARGE SCALE GENOMIC DNA]</scope>
    <source>
        <strain evidence="1 2">DSM 44956</strain>
    </source>
</reference>
<name>A0A7X6R2D6_9NOCA</name>
<dbReference type="EMBL" id="JAAXOS010000003">
    <property type="protein sequence ID" value="NKY26213.1"/>
    <property type="molecule type" value="Genomic_DNA"/>
</dbReference>
<proteinExistence type="predicted"/>
<protein>
    <submittedName>
        <fullName evidence="1">Uncharacterized protein</fullName>
    </submittedName>
</protein>
<dbReference type="AlphaFoldDB" id="A0A7X6R2D6"/>
<keyword evidence="2" id="KW-1185">Reference proteome</keyword>
<dbReference type="RefSeq" id="WP_157114009.1">
    <property type="nucleotide sequence ID" value="NZ_JAAXOS010000003.1"/>
</dbReference>
<organism evidence="1 2">
    <name type="scientific">Nocardia gamkensis</name>
    <dbReference type="NCBI Taxonomy" id="352869"/>
    <lineage>
        <taxon>Bacteria</taxon>
        <taxon>Bacillati</taxon>
        <taxon>Actinomycetota</taxon>
        <taxon>Actinomycetes</taxon>
        <taxon>Mycobacteriales</taxon>
        <taxon>Nocardiaceae</taxon>
        <taxon>Nocardia</taxon>
    </lineage>
</organism>